<dbReference type="EMBL" id="CAUJNA010002291">
    <property type="protein sequence ID" value="CAJ1392209.1"/>
    <property type="molecule type" value="Genomic_DNA"/>
</dbReference>
<evidence type="ECO:0000313" key="2">
    <source>
        <dbReference type="Proteomes" id="UP001178507"/>
    </source>
</evidence>
<dbReference type="AlphaFoldDB" id="A0AA36ISR2"/>
<dbReference type="Proteomes" id="UP001178507">
    <property type="component" value="Unassembled WGS sequence"/>
</dbReference>
<gene>
    <name evidence="1" type="ORF">EVOR1521_LOCUS17361</name>
</gene>
<reference evidence="1" key="1">
    <citation type="submission" date="2023-08" db="EMBL/GenBank/DDBJ databases">
        <authorList>
            <person name="Chen Y."/>
            <person name="Shah S."/>
            <person name="Dougan E. K."/>
            <person name="Thang M."/>
            <person name="Chan C."/>
        </authorList>
    </citation>
    <scope>NUCLEOTIDE SEQUENCE</scope>
</reference>
<name>A0AA36ISR2_9DINO</name>
<accession>A0AA36ISR2</accession>
<sequence length="640" mass="71266">MRSELYTALPKTRFGMTIFPDTRHVAEPSVPLCSHSMHDSERFKTTNNVHSVFSAPDHRNPQVQSLNLCGPQELPDLTLPLRPQLRPFVASIVLIDWWDSALDVQRDRSVGFMRPAIEQLGEHPEVGIFCPVFHHRFAHVLKGAADGAQELMNTTATVFYMLRDSPAWLGTPESLEMLVALTAKHLAAVRWPSAEALFPLHPTAASSPFPRLRPESVQSSLHKFVVDRLNELEIWTGMQKLDQVPRLVEPIDGYIDEIQAALLGLCILVLAGDVARLDPSQLPAFARPFVTSDEALDLHFEHPNHCYMLAWRYDSDLSWSARKVLARGFKIDQRWASSLAEDTGHATHSGPFARARFLTTERWAAETVQAAMDAFHEGKLPHFSINVAESLCEALEMTRQLPGIYLELGVYKGSSAFVVLQYLRRAWPSLQRPALLVDTFEGFSSPQAAASLDMGWHGTHEAFGSPAEHMMYLRDLLSPMEVPFSLFQANVLTDDLPAAEGVALCLIDVDTFEATLSALRKVKPLLVPGGVVLLEDVTATPFLTGALAALDLFLEEQGQSFLRLCTRSMAVLIRVDERWQNRSSACAHGSATSKSAARDLARRETGWAANEAAQQYDEMKVARKALNLLNYERRCHMACA</sequence>
<protein>
    <submittedName>
        <fullName evidence="1">Uncharacterized protein</fullName>
    </submittedName>
</protein>
<comment type="caution">
    <text evidence="1">The sequence shown here is derived from an EMBL/GenBank/DDBJ whole genome shotgun (WGS) entry which is preliminary data.</text>
</comment>
<keyword evidence="2" id="KW-1185">Reference proteome</keyword>
<organism evidence="1 2">
    <name type="scientific">Effrenium voratum</name>
    <dbReference type="NCBI Taxonomy" id="2562239"/>
    <lineage>
        <taxon>Eukaryota</taxon>
        <taxon>Sar</taxon>
        <taxon>Alveolata</taxon>
        <taxon>Dinophyceae</taxon>
        <taxon>Suessiales</taxon>
        <taxon>Symbiodiniaceae</taxon>
        <taxon>Effrenium</taxon>
    </lineage>
</organism>
<proteinExistence type="predicted"/>
<dbReference type="InterPro" id="IPR029063">
    <property type="entry name" value="SAM-dependent_MTases_sf"/>
</dbReference>
<dbReference type="Gene3D" id="3.40.50.150">
    <property type="entry name" value="Vaccinia Virus protein VP39"/>
    <property type="match status" value="1"/>
</dbReference>
<evidence type="ECO:0000313" key="1">
    <source>
        <dbReference type="EMBL" id="CAJ1392209.1"/>
    </source>
</evidence>
<dbReference type="Pfam" id="PF05711">
    <property type="entry name" value="TylF"/>
    <property type="match status" value="1"/>
</dbReference>
<dbReference type="InterPro" id="IPR008884">
    <property type="entry name" value="TylF_MeTrfase"/>
</dbReference>